<evidence type="ECO:0000256" key="1">
    <source>
        <dbReference type="SAM" id="Phobius"/>
    </source>
</evidence>
<dbReference type="AlphaFoldDB" id="A0A1G1WQ72"/>
<organism evidence="2 3">
    <name type="scientific">Candidatus Woykebacteria bacterium RIFCSPHIGHO2_12_FULL_45_10</name>
    <dbReference type="NCBI Taxonomy" id="1802603"/>
    <lineage>
        <taxon>Bacteria</taxon>
        <taxon>Candidatus Woykeibacteriota</taxon>
    </lineage>
</organism>
<dbReference type="EMBL" id="MHCZ01000018">
    <property type="protein sequence ID" value="OGY29895.1"/>
    <property type="molecule type" value="Genomic_DNA"/>
</dbReference>
<comment type="caution">
    <text evidence="2">The sequence shown here is derived from an EMBL/GenBank/DDBJ whole genome shotgun (WGS) entry which is preliminary data.</text>
</comment>
<name>A0A1G1WQ72_9BACT</name>
<keyword evidence="1" id="KW-0472">Membrane</keyword>
<sequence length="202" mass="22262">MGKKEKREEIRAELSKAQKAASQKDLLWKGAVVVVLLGAIAVLGWLFMNSKSTSAPSVKELGQQVCFKDDCVHDHIERGTPHAPYNTNPPSNGPHYPTTAGCKIYSDEVVDEAAIHSLEHGAVWITYKDKNDNQLKTSLEALVKELGASKILLSPRAKNDSKIALASWGRVLKLESFDKQKTTDYVKLYRNGTSAREPLATC</sequence>
<keyword evidence="1" id="KW-0812">Transmembrane</keyword>
<evidence type="ECO:0000313" key="2">
    <source>
        <dbReference type="EMBL" id="OGY29895.1"/>
    </source>
</evidence>
<protein>
    <recommendedName>
        <fullName evidence="4">DUF3105 domain-containing protein</fullName>
    </recommendedName>
</protein>
<evidence type="ECO:0000313" key="3">
    <source>
        <dbReference type="Proteomes" id="UP000178068"/>
    </source>
</evidence>
<accession>A0A1G1WQ72</accession>
<keyword evidence="1" id="KW-1133">Transmembrane helix</keyword>
<proteinExistence type="predicted"/>
<dbReference type="Proteomes" id="UP000178068">
    <property type="component" value="Unassembled WGS sequence"/>
</dbReference>
<reference evidence="2 3" key="1">
    <citation type="journal article" date="2016" name="Nat. Commun.">
        <title>Thousands of microbial genomes shed light on interconnected biogeochemical processes in an aquifer system.</title>
        <authorList>
            <person name="Anantharaman K."/>
            <person name="Brown C.T."/>
            <person name="Hug L.A."/>
            <person name="Sharon I."/>
            <person name="Castelle C.J."/>
            <person name="Probst A.J."/>
            <person name="Thomas B.C."/>
            <person name="Singh A."/>
            <person name="Wilkins M.J."/>
            <person name="Karaoz U."/>
            <person name="Brodie E.L."/>
            <person name="Williams K.H."/>
            <person name="Hubbard S.S."/>
            <person name="Banfield J.F."/>
        </authorList>
    </citation>
    <scope>NUCLEOTIDE SEQUENCE [LARGE SCALE GENOMIC DNA]</scope>
</reference>
<dbReference type="STRING" id="1802603.A3F35_00450"/>
<dbReference type="Pfam" id="PF11303">
    <property type="entry name" value="DUF3105"/>
    <property type="match status" value="1"/>
</dbReference>
<evidence type="ECO:0008006" key="4">
    <source>
        <dbReference type="Google" id="ProtNLM"/>
    </source>
</evidence>
<dbReference type="InterPro" id="IPR021454">
    <property type="entry name" value="DUF3105"/>
</dbReference>
<feature type="transmembrane region" description="Helical" evidence="1">
    <location>
        <begin position="26"/>
        <end position="48"/>
    </location>
</feature>
<gene>
    <name evidence="2" type="ORF">A3F35_00450</name>
</gene>